<dbReference type="STRING" id="1715989.NITINOP_2975"/>
<evidence type="ECO:0000256" key="4">
    <source>
        <dbReference type="ARBA" id="ARBA00022448"/>
    </source>
</evidence>
<dbReference type="OrthoDB" id="9813737at2"/>
<dbReference type="EMBL" id="LN885086">
    <property type="protein sequence ID" value="CUQ67947.1"/>
    <property type="molecule type" value="Genomic_DNA"/>
</dbReference>
<comment type="similarity">
    <text evidence="2">Belongs to the MerT family.</text>
</comment>
<gene>
    <name evidence="16" type="primary">merT</name>
    <name evidence="16" type="ORF">NITINOP_2975</name>
</gene>
<evidence type="ECO:0000256" key="5">
    <source>
        <dbReference type="ARBA" id="ARBA00022466"/>
    </source>
</evidence>
<comment type="function">
    <text evidence="14">Involved in mercury resistance. Probably transfers a mercuric ion from the periplasmic Hg(2+)-binding protein MerP to the cytoplasmic mercuric reductase MerA.</text>
</comment>
<evidence type="ECO:0000256" key="8">
    <source>
        <dbReference type="ARBA" id="ARBA00022692"/>
    </source>
</evidence>
<accession>A0A0S4KZR2</accession>
<keyword evidence="8 15" id="KW-0812">Transmembrane</keyword>
<comment type="subcellular location">
    <subcellularLocation>
        <location evidence="1">Cell inner membrane</location>
        <topology evidence="1">Multi-pass membrane protein</topology>
    </subcellularLocation>
</comment>
<keyword evidence="7" id="KW-0997">Cell inner membrane</keyword>
<protein>
    <recommendedName>
        <fullName evidence="3">Mercuric transport protein MerT</fullName>
    </recommendedName>
    <alternativeName>
        <fullName evidence="13">Mercury ion transport protein</fullName>
    </alternativeName>
</protein>
<keyword evidence="12 15" id="KW-0472">Membrane</keyword>
<evidence type="ECO:0000256" key="12">
    <source>
        <dbReference type="ARBA" id="ARBA00023136"/>
    </source>
</evidence>
<feature type="transmembrane region" description="Helical" evidence="15">
    <location>
        <begin position="114"/>
        <end position="132"/>
    </location>
</feature>
<dbReference type="GO" id="GO:0015097">
    <property type="term" value="F:mercury ion transmembrane transporter activity"/>
    <property type="evidence" value="ECO:0007669"/>
    <property type="project" value="InterPro"/>
</dbReference>
<evidence type="ECO:0000256" key="15">
    <source>
        <dbReference type="SAM" id="Phobius"/>
    </source>
</evidence>
<keyword evidence="4" id="KW-0813">Transport</keyword>
<evidence type="ECO:0000256" key="9">
    <source>
        <dbReference type="ARBA" id="ARBA00022723"/>
    </source>
</evidence>
<evidence type="ECO:0000256" key="1">
    <source>
        <dbReference type="ARBA" id="ARBA00004429"/>
    </source>
</evidence>
<dbReference type="GO" id="GO:0046872">
    <property type="term" value="F:metal ion binding"/>
    <property type="evidence" value="ECO:0007669"/>
    <property type="project" value="UniProtKB-KW"/>
</dbReference>
<evidence type="ECO:0000256" key="10">
    <source>
        <dbReference type="ARBA" id="ARBA00022914"/>
    </source>
</evidence>
<feature type="transmembrane region" description="Helical" evidence="15">
    <location>
        <begin position="20"/>
        <end position="48"/>
    </location>
</feature>
<evidence type="ECO:0000256" key="2">
    <source>
        <dbReference type="ARBA" id="ARBA00008224"/>
    </source>
</evidence>
<keyword evidence="10" id="KW-0476">Mercury</keyword>
<keyword evidence="6" id="KW-1003">Cell membrane</keyword>
<reference evidence="17" key="1">
    <citation type="submission" date="2015-09" db="EMBL/GenBank/DDBJ databases">
        <authorList>
            <person name="Daims H."/>
        </authorList>
    </citation>
    <scope>NUCLEOTIDE SEQUENCE [LARGE SCALE GENOMIC DNA]</scope>
</reference>
<dbReference type="InterPro" id="IPR003457">
    <property type="entry name" value="Transprt_MerT"/>
</dbReference>
<evidence type="ECO:0000256" key="11">
    <source>
        <dbReference type="ARBA" id="ARBA00022989"/>
    </source>
</evidence>
<organism evidence="16 17">
    <name type="scientific">Candidatus Nitrospira inopinata</name>
    <dbReference type="NCBI Taxonomy" id="1715989"/>
    <lineage>
        <taxon>Bacteria</taxon>
        <taxon>Pseudomonadati</taxon>
        <taxon>Nitrospirota</taxon>
        <taxon>Nitrospiria</taxon>
        <taxon>Nitrospirales</taxon>
        <taxon>Nitrospiraceae</taxon>
        <taxon>Nitrospira</taxon>
    </lineage>
</organism>
<keyword evidence="5" id="KW-0475">Mercuric resistance</keyword>
<evidence type="ECO:0000256" key="13">
    <source>
        <dbReference type="ARBA" id="ARBA00030934"/>
    </source>
</evidence>
<evidence type="ECO:0000256" key="14">
    <source>
        <dbReference type="ARBA" id="ARBA00045720"/>
    </source>
</evidence>
<evidence type="ECO:0000256" key="3">
    <source>
        <dbReference type="ARBA" id="ARBA00017053"/>
    </source>
</evidence>
<sequence length="134" mass="13711">MRPNQERASGSKPPSGSVTILSIGGLSAASLASVCCIGPLVFAALGVGVGATGFLADTAGVLKGLLPYRSAFIGLTILLLGIGFYLAYRKPNSALCAPGEVCAQGYPNGGNRTWLWIMASLALVLVLAPYWLGL</sequence>
<proteinExistence type="inferred from homology"/>
<keyword evidence="11 15" id="KW-1133">Transmembrane helix</keyword>
<dbReference type="Proteomes" id="UP000066284">
    <property type="component" value="Chromosome 1"/>
</dbReference>
<keyword evidence="9" id="KW-0479">Metal-binding</keyword>
<evidence type="ECO:0000256" key="7">
    <source>
        <dbReference type="ARBA" id="ARBA00022519"/>
    </source>
</evidence>
<name>A0A0S4KZR2_9BACT</name>
<keyword evidence="17" id="KW-1185">Reference proteome</keyword>
<evidence type="ECO:0000313" key="16">
    <source>
        <dbReference type="EMBL" id="CUQ67947.1"/>
    </source>
</evidence>
<dbReference type="AlphaFoldDB" id="A0A0S4KZR2"/>
<dbReference type="GO" id="GO:0005886">
    <property type="term" value="C:plasma membrane"/>
    <property type="evidence" value="ECO:0007669"/>
    <property type="project" value="UniProtKB-SubCell"/>
</dbReference>
<feature type="transmembrane region" description="Helical" evidence="15">
    <location>
        <begin position="68"/>
        <end position="88"/>
    </location>
</feature>
<evidence type="ECO:0000313" key="17">
    <source>
        <dbReference type="Proteomes" id="UP000066284"/>
    </source>
</evidence>
<dbReference type="KEGG" id="nio:NITINOP_2975"/>
<dbReference type="Pfam" id="PF02411">
    <property type="entry name" value="MerT"/>
    <property type="match status" value="1"/>
</dbReference>
<evidence type="ECO:0000256" key="6">
    <source>
        <dbReference type="ARBA" id="ARBA00022475"/>
    </source>
</evidence>